<dbReference type="EMBL" id="JARAKH010000001">
    <property type="protein sequence ID" value="KAK8407557.1"/>
    <property type="molecule type" value="Genomic_DNA"/>
</dbReference>
<evidence type="ECO:0000256" key="1">
    <source>
        <dbReference type="SAM" id="Coils"/>
    </source>
</evidence>
<keyword evidence="3" id="KW-1185">Reference proteome</keyword>
<gene>
    <name evidence="2" type="ORF">O3P69_002248</name>
</gene>
<sequence length="145" mass="16386">MKMMSDVTSVLCDQIFAKPCAKAYLIVMTVAVPWPYILKTPMSNVNSEKKSECGDLDPSSLEYKASTSLCSRDAIEAQYDFSKLRRLLDTSKKDLNTFTNGPYREATVSMKNITSEIEQMEKNAEEKNDTRKVLLGILNEQLTEL</sequence>
<organism evidence="2 3">
    <name type="scientific">Scylla paramamosain</name>
    <name type="common">Mud crab</name>
    <dbReference type="NCBI Taxonomy" id="85552"/>
    <lineage>
        <taxon>Eukaryota</taxon>
        <taxon>Metazoa</taxon>
        <taxon>Ecdysozoa</taxon>
        <taxon>Arthropoda</taxon>
        <taxon>Crustacea</taxon>
        <taxon>Multicrustacea</taxon>
        <taxon>Malacostraca</taxon>
        <taxon>Eumalacostraca</taxon>
        <taxon>Eucarida</taxon>
        <taxon>Decapoda</taxon>
        <taxon>Pleocyemata</taxon>
        <taxon>Brachyura</taxon>
        <taxon>Eubrachyura</taxon>
        <taxon>Portunoidea</taxon>
        <taxon>Portunidae</taxon>
        <taxon>Portuninae</taxon>
        <taxon>Scylla</taxon>
    </lineage>
</organism>
<evidence type="ECO:0000313" key="3">
    <source>
        <dbReference type="Proteomes" id="UP001487740"/>
    </source>
</evidence>
<comment type="caution">
    <text evidence="2">The sequence shown here is derived from an EMBL/GenBank/DDBJ whole genome shotgun (WGS) entry which is preliminary data.</text>
</comment>
<proteinExistence type="predicted"/>
<accession>A0AAW0V862</accession>
<protein>
    <submittedName>
        <fullName evidence="2">Uncharacterized protein</fullName>
    </submittedName>
</protein>
<evidence type="ECO:0000313" key="2">
    <source>
        <dbReference type="EMBL" id="KAK8407557.1"/>
    </source>
</evidence>
<keyword evidence="1" id="KW-0175">Coiled coil</keyword>
<feature type="coiled-coil region" evidence="1">
    <location>
        <begin position="103"/>
        <end position="130"/>
    </location>
</feature>
<dbReference type="Proteomes" id="UP001487740">
    <property type="component" value="Unassembled WGS sequence"/>
</dbReference>
<reference evidence="2 3" key="1">
    <citation type="submission" date="2023-03" db="EMBL/GenBank/DDBJ databases">
        <title>High-quality genome of Scylla paramamosain provides insights in environmental adaptation.</title>
        <authorList>
            <person name="Zhang L."/>
        </authorList>
    </citation>
    <scope>NUCLEOTIDE SEQUENCE [LARGE SCALE GENOMIC DNA]</scope>
    <source>
        <strain evidence="2">LZ_2023a</strain>
        <tissue evidence="2">Muscle</tissue>
    </source>
</reference>
<name>A0AAW0V862_SCYPA</name>
<dbReference type="AlphaFoldDB" id="A0AAW0V862"/>